<dbReference type="Pfam" id="PF00400">
    <property type="entry name" value="WD40"/>
    <property type="match status" value="1"/>
</dbReference>
<dbReference type="InterPro" id="IPR028884">
    <property type="entry name" value="Trm82"/>
</dbReference>
<sequence>MAGLQHPFHCLRYVNRQSVGQSDILIATAGRNLYSYDASSGQRLDVWPQPVDANVEGNAEDKSSDAAPASESQGPPEKRRKLSSTSEEQKDGKPGPNPKDSNKEASNSWTNIPLVTVAHSKYVVIMTSEDKCVRVLSLDNEGKLQQLSARTMPKKLSALTLTPDESNILTGDKFGDVYTFPLIPSGEYVKVQAPAKAYEPSATNLTVHTKRNLESLEQQMRQAALSKTNQAERVVLNFEHQVIIGHVSLLTELISVTRPADSTVGKRNYILTADRDEHIRISRGVPQAHVIEQFCFGHTSFVSSLCVPSFEPKVLVSGGGDNYLLVWDWLKNQILQKVPLPGTEGETTVRGIWDVSLEATADNADPVKAIFVALEGSSQLLYFTLESDNTITQQDTLQLSGNVLELVGLDSRGSILVAVDTLRQSDSTSAWKSSSQPPLEAFHLSSGKWAPVEDSMVIKINSEGTSTLPATIEEKQQKELNDSMYNLGNLRKRGDYDE</sequence>
<comment type="subcellular location">
    <subcellularLocation>
        <location evidence="1 6">Nucleus</location>
    </subcellularLocation>
</comment>
<evidence type="ECO:0000313" key="8">
    <source>
        <dbReference type="EMBL" id="KOS38699.1"/>
    </source>
</evidence>
<protein>
    <submittedName>
        <fullName evidence="8">Uncharacterized protein</fullName>
    </submittedName>
</protein>
<accession>A0A0M9WBP3</accession>
<evidence type="ECO:0000256" key="6">
    <source>
        <dbReference type="HAMAP-Rule" id="MF_03056"/>
    </source>
</evidence>
<dbReference type="InterPro" id="IPR001680">
    <property type="entry name" value="WD40_rpt"/>
</dbReference>
<dbReference type="SMART" id="SM00320">
    <property type="entry name" value="WD40"/>
    <property type="match status" value="1"/>
</dbReference>
<dbReference type="PANTHER" id="PTHR16288:SF0">
    <property type="entry name" value="TRNA (GUANINE-N(7)-)-METHYLTRANSFERASE NON-CATALYTIC SUBUNIT WDR4"/>
    <property type="match status" value="1"/>
</dbReference>
<dbReference type="HAMAP" id="MF_03056">
    <property type="entry name" value="TRM82"/>
    <property type="match status" value="1"/>
</dbReference>
<evidence type="ECO:0000256" key="2">
    <source>
        <dbReference type="ARBA" id="ARBA00022574"/>
    </source>
</evidence>
<dbReference type="OrthoDB" id="339900at2759"/>
<dbReference type="InterPro" id="IPR015943">
    <property type="entry name" value="WD40/YVTN_repeat-like_dom_sf"/>
</dbReference>
<dbReference type="UniPathway" id="UPA00989"/>
<evidence type="ECO:0000313" key="9">
    <source>
        <dbReference type="Proteomes" id="UP000037696"/>
    </source>
</evidence>
<keyword evidence="3 6" id="KW-0819">tRNA processing</keyword>
<gene>
    <name evidence="8" type="ORF">ACN38_g10478</name>
</gene>
<evidence type="ECO:0000256" key="1">
    <source>
        <dbReference type="ARBA" id="ARBA00004123"/>
    </source>
</evidence>
<keyword evidence="2 6" id="KW-0853">WD repeat</keyword>
<dbReference type="EMBL" id="LHQQ01000239">
    <property type="protein sequence ID" value="KOS38699.1"/>
    <property type="molecule type" value="Genomic_DNA"/>
</dbReference>
<comment type="pathway">
    <text evidence="6">tRNA modification; N(7)-methylguanine-tRNA biosynthesis.</text>
</comment>
<dbReference type="STRING" id="229535.A0A0M9WBP3"/>
<reference evidence="8 9" key="1">
    <citation type="submission" date="2015-08" db="EMBL/GenBank/DDBJ databases">
        <title>Genome sequencing of Penicillium nordicum.</title>
        <authorList>
            <person name="Nguyen H.D."/>
            <person name="Seifert K.A."/>
        </authorList>
    </citation>
    <scope>NUCLEOTIDE SEQUENCE [LARGE SCALE GENOMIC DNA]</scope>
    <source>
        <strain evidence="8 9">DAOMC 185683</strain>
    </source>
</reference>
<dbReference type="GO" id="GO:0005829">
    <property type="term" value="C:cytosol"/>
    <property type="evidence" value="ECO:0007669"/>
    <property type="project" value="TreeGrafter"/>
</dbReference>
<keyword evidence="9" id="KW-1185">Reference proteome</keyword>
<name>A0A0M9WBP3_9EURO</name>
<dbReference type="SUPFAM" id="SSF50978">
    <property type="entry name" value="WD40 repeat-like"/>
    <property type="match status" value="1"/>
</dbReference>
<comment type="caution">
    <text evidence="8">The sequence shown here is derived from an EMBL/GenBank/DDBJ whole genome shotgun (WGS) entry which is preliminary data.</text>
</comment>
<evidence type="ECO:0000256" key="7">
    <source>
        <dbReference type="SAM" id="MobiDB-lite"/>
    </source>
</evidence>
<feature type="region of interest" description="Disordered" evidence="7">
    <location>
        <begin position="53"/>
        <end position="107"/>
    </location>
</feature>
<evidence type="ECO:0000256" key="4">
    <source>
        <dbReference type="ARBA" id="ARBA00022737"/>
    </source>
</evidence>
<dbReference type="Proteomes" id="UP000037696">
    <property type="component" value="Unassembled WGS sequence"/>
</dbReference>
<dbReference type="AlphaFoldDB" id="A0A0M9WBP3"/>
<dbReference type="GO" id="GO:0106004">
    <property type="term" value="P:tRNA (guanine-N7)-methylation"/>
    <property type="evidence" value="ECO:0007669"/>
    <property type="project" value="UniProtKB-UniRule"/>
</dbReference>
<feature type="region of interest" description="Disordered" evidence="7">
    <location>
        <begin position="479"/>
        <end position="498"/>
    </location>
</feature>
<proteinExistence type="inferred from homology"/>
<keyword evidence="5 6" id="KW-0539">Nucleus</keyword>
<dbReference type="PANTHER" id="PTHR16288">
    <property type="entry name" value="WD40 REPEAT PROTEIN 4"/>
    <property type="match status" value="1"/>
</dbReference>
<organism evidence="8 9">
    <name type="scientific">Penicillium nordicum</name>
    <dbReference type="NCBI Taxonomy" id="229535"/>
    <lineage>
        <taxon>Eukaryota</taxon>
        <taxon>Fungi</taxon>
        <taxon>Dikarya</taxon>
        <taxon>Ascomycota</taxon>
        <taxon>Pezizomycotina</taxon>
        <taxon>Eurotiomycetes</taxon>
        <taxon>Eurotiomycetidae</taxon>
        <taxon>Eurotiales</taxon>
        <taxon>Aspergillaceae</taxon>
        <taxon>Penicillium</taxon>
    </lineage>
</organism>
<dbReference type="GO" id="GO:0005634">
    <property type="term" value="C:nucleus"/>
    <property type="evidence" value="ECO:0007669"/>
    <property type="project" value="UniProtKB-SubCell"/>
</dbReference>
<evidence type="ECO:0000256" key="5">
    <source>
        <dbReference type="ARBA" id="ARBA00023242"/>
    </source>
</evidence>
<comment type="function">
    <text evidence="6">Required for the formation of N(7)-methylguanine at position 46 (m7G46) in tRNA. In the complex, it is required to stabilize and induce conformational changes of the catalytic subunit.</text>
</comment>
<dbReference type="Gene3D" id="2.130.10.10">
    <property type="entry name" value="YVTN repeat-like/Quinoprotein amine dehydrogenase"/>
    <property type="match status" value="1"/>
</dbReference>
<keyword evidence="4 6" id="KW-0677">Repeat</keyword>
<dbReference type="GO" id="GO:0043527">
    <property type="term" value="C:tRNA methyltransferase complex"/>
    <property type="evidence" value="ECO:0007669"/>
    <property type="project" value="TreeGrafter"/>
</dbReference>
<comment type="similarity">
    <text evidence="6">Belongs to the WD repeat TRM82 family.</text>
</comment>
<evidence type="ECO:0000256" key="3">
    <source>
        <dbReference type="ARBA" id="ARBA00022694"/>
    </source>
</evidence>
<dbReference type="InterPro" id="IPR036322">
    <property type="entry name" value="WD40_repeat_dom_sf"/>
</dbReference>